<reference evidence="1 2" key="1">
    <citation type="journal article" date="2014" name="Nat. Commun.">
        <title>Klebsormidium flaccidum genome reveals primary factors for plant terrestrial adaptation.</title>
        <authorList>
            <person name="Hori K."/>
            <person name="Maruyama F."/>
            <person name="Fujisawa T."/>
            <person name="Togashi T."/>
            <person name="Yamamoto N."/>
            <person name="Seo M."/>
            <person name="Sato S."/>
            <person name="Yamada T."/>
            <person name="Mori H."/>
            <person name="Tajima N."/>
            <person name="Moriyama T."/>
            <person name="Ikeuchi M."/>
            <person name="Watanabe M."/>
            <person name="Wada H."/>
            <person name="Kobayashi K."/>
            <person name="Saito M."/>
            <person name="Masuda T."/>
            <person name="Sasaki-Sekimoto Y."/>
            <person name="Mashiguchi K."/>
            <person name="Awai K."/>
            <person name="Shimojima M."/>
            <person name="Masuda S."/>
            <person name="Iwai M."/>
            <person name="Nobusawa T."/>
            <person name="Narise T."/>
            <person name="Kondo S."/>
            <person name="Saito H."/>
            <person name="Sato R."/>
            <person name="Murakawa M."/>
            <person name="Ihara Y."/>
            <person name="Oshima-Yamada Y."/>
            <person name="Ohtaka K."/>
            <person name="Satoh M."/>
            <person name="Sonobe K."/>
            <person name="Ishii M."/>
            <person name="Ohtani R."/>
            <person name="Kanamori-Sato M."/>
            <person name="Honoki R."/>
            <person name="Miyazaki D."/>
            <person name="Mochizuki H."/>
            <person name="Umetsu J."/>
            <person name="Higashi K."/>
            <person name="Shibata D."/>
            <person name="Kamiya Y."/>
            <person name="Sato N."/>
            <person name="Nakamura Y."/>
            <person name="Tabata S."/>
            <person name="Ida S."/>
            <person name="Kurokawa K."/>
            <person name="Ohta H."/>
        </authorList>
    </citation>
    <scope>NUCLEOTIDE SEQUENCE [LARGE SCALE GENOMIC DNA]</scope>
    <source>
        <strain evidence="1 2">NIES-2285</strain>
    </source>
</reference>
<dbReference type="AlphaFoldDB" id="A0A1Y1IQM9"/>
<proteinExistence type="predicted"/>
<evidence type="ECO:0000313" key="2">
    <source>
        <dbReference type="Proteomes" id="UP000054558"/>
    </source>
</evidence>
<gene>
    <name evidence="1" type="ORF">KFL_012510010</name>
</gene>
<sequence length="550" mass="62790">MENILANRKVAAAGVGFEGESRRELAAIFVRAFDDEENRFPIDFDDVWKFCGMSNKANGLQKLKRMFFEGTDYVIKTERAVKLEAEDVGGRPIDFYKLTESAFESFAMSAPGERGRLVRRYFLAVKEQYFGQLEGLGKRNREQNDMLEDSARFLAKEHDILAQELDTRPEGAQKAVQRDLCRLEGGAMEVACDHGVVDLLTDDEVIEVKEAHMWKHALGQVLAYKACFPKHAARIHLFANDQVFIKAFDDKGNQFPINFDDVWRFLEYSNKASALRKLKSPQFMEGEDYTVSTRRDTNIQVENLRLVDLGGRPVDTYMLTANAFEHFAMRAPGAMGHRVRRFYIACRDSYLENEAARRQQAPKVADQAWNQARQDGIFLFHAKCGSVKNYLDARPDVGRSFYGEVGTLINQAILGFQEQTHEFKITHDIPKWMSLPDCLDHYGQTARGLFEVGFWRFFDRPKAELAALEPETVLRELARMKDAMRSYLVTCGMGNVEDRLLEVPDAKRRRKEYAALRTARALTPSATALRIIEETRKSSDRPVIVLDGAT</sequence>
<evidence type="ECO:0000313" key="1">
    <source>
        <dbReference type="EMBL" id="GAQ93014.1"/>
    </source>
</evidence>
<name>A0A1Y1IQM9_KLENI</name>
<dbReference type="Proteomes" id="UP000054558">
    <property type="component" value="Unassembled WGS sequence"/>
</dbReference>
<dbReference type="EMBL" id="DF238200">
    <property type="protein sequence ID" value="GAQ93014.1"/>
    <property type="molecule type" value="Genomic_DNA"/>
</dbReference>
<keyword evidence="2" id="KW-1185">Reference proteome</keyword>
<dbReference type="OrthoDB" id="10526022at2759"/>
<protein>
    <submittedName>
        <fullName evidence="1">Uncharacterized protein</fullName>
    </submittedName>
</protein>
<accession>A0A1Y1IQM9</accession>
<organism evidence="1 2">
    <name type="scientific">Klebsormidium nitens</name>
    <name type="common">Green alga</name>
    <name type="synonym">Ulothrix nitens</name>
    <dbReference type="NCBI Taxonomy" id="105231"/>
    <lineage>
        <taxon>Eukaryota</taxon>
        <taxon>Viridiplantae</taxon>
        <taxon>Streptophyta</taxon>
        <taxon>Klebsormidiophyceae</taxon>
        <taxon>Klebsormidiales</taxon>
        <taxon>Klebsormidiaceae</taxon>
        <taxon>Klebsormidium</taxon>
    </lineage>
</organism>